<dbReference type="OrthoDB" id="5598028at2759"/>
<dbReference type="EMBL" id="KI966372">
    <property type="protein sequence ID" value="EWC48566.1"/>
    <property type="molecule type" value="Genomic_DNA"/>
</dbReference>
<feature type="compositionally biased region" description="Low complexity" evidence="1">
    <location>
        <begin position="21"/>
        <end position="52"/>
    </location>
</feature>
<dbReference type="InterPro" id="IPR058933">
    <property type="entry name" value="YMC020W-like_ab_hydrolase"/>
</dbReference>
<proteinExistence type="predicted"/>
<feature type="compositionally biased region" description="Polar residues" evidence="1">
    <location>
        <begin position="182"/>
        <end position="195"/>
    </location>
</feature>
<feature type="compositionally biased region" description="Polar residues" evidence="1">
    <location>
        <begin position="264"/>
        <end position="276"/>
    </location>
</feature>
<feature type="compositionally biased region" description="Polar residues" evidence="1">
    <location>
        <begin position="322"/>
        <end position="351"/>
    </location>
</feature>
<feature type="compositionally biased region" description="Low complexity" evidence="1">
    <location>
        <begin position="249"/>
        <end position="263"/>
    </location>
</feature>
<dbReference type="InterPro" id="IPR058934">
    <property type="entry name" value="YMC020W-like"/>
</dbReference>
<evidence type="ECO:0000256" key="1">
    <source>
        <dbReference type="SAM" id="MobiDB-lite"/>
    </source>
</evidence>
<evidence type="ECO:0000313" key="4">
    <source>
        <dbReference type="Proteomes" id="UP000024837"/>
    </source>
</evidence>
<evidence type="ECO:0000313" key="3">
    <source>
        <dbReference type="EMBL" id="EWC48566.1"/>
    </source>
</evidence>
<protein>
    <recommendedName>
        <fullName evidence="2">YMC020W-like alpha/beta hydrolase domain-containing protein</fullName>
    </recommendedName>
</protein>
<feature type="compositionally biased region" description="Polar residues" evidence="1">
    <location>
        <begin position="8"/>
        <end position="20"/>
    </location>
</feature>
<gene>
    <name evidence="3" type="ORF">DRE_01788</name>
</gene>
<name>W7HWM9_9PEZI</name>
<reference evidence="3 4" key="1">
    <citation type="submission" date="2013-05" db="EMBL/GenBank/DDBJ databases">
        <title>Drechslerella stenobrocha genome reveals carnivorous origination and mechanical trapping mechanism of predatory fungi.</title>
        <authorList>
            <person name="Liu X."/>
            <person name="Zhang W."/>
            <person name="Liu K."/>
        </authorList>
    </citation>
    <scope>NUCLEOTIDE SEQUENCE [LARGE SCALE GENOMIC DNA]</scope>
    <source>
        <strain evidence="3 4">248</strain>
    </source>
</reference>
<dbReference type="HOGENOM" id="CLU_010834_0_0_1"/>
<accession>W7HWM9</accession>
<feature type="compositionally biased region" description="Polar residues" evidence="1">
    <location>
        <begin position="137"/>
        <end position="147"/>
    </location>
</feature>
<feature type="compositionally biased region" description="Polar residues" evidence="1">
    <location>
        <begin position="403"/>
        <end position="412"/>
    </location>
</feature>
<dbReference type="AlphaFoldDB" id="W7HWM9"/>
<evidence type="ECO:0000259" key="2">
    <source>
        <dbReference type="Pfam" id="PF26147"/>
    </source>
</evidence>
<organism evidence="3 4">
    <name type="scientific">Drechslerella stenobrocha 248</name>
    <dbReference type="NCBI Taxonomy" id="1043628"/>
    <lineage>
        <taxon>Eukaryota</taxon>
        <taxon>Fungi</taxon>
        <taxon>Dikarya</taxon>
        <taxon>Ascomycota</taxon>
        <taxon>Pezizomycotina</taxon>
        <taxon>Orbiliomycetes</taxon>
        <taxon>Orbiliales</taxon>
        <taxon>Orbiliaceae</taxon>
        <taxon>Drechslerella</taxon>
    </lineage>
</organism>
<feature type="compositionally biased region" description="Low complexity" evidence="1">
    <location>
        <begin position="478"/>
        <end position="488"/>
    </location>
</feature>
<dbReference type="Proteomes" id="UP000024837">
    <property type="component" value="Unassembled WGS sequence"/>
</dbReference>
<dbReference type="PANTHER" id="PTHR47349:SF1">
    <property type="entry name" value="AER328WP"/>
    <property type="match status" value="1"/>
</dbReference>
<feature type="region of interest" description="Disordered" evidence="1">
    <location>
        <begin position="1"/>
        <end position="52"/>
    </location>
</feature>
<dbReference type="PANTHER" id="PTHR47349">
    <property type="entry name" value="CHROMOSOME 8, WHOLE GENOME SHOTGUN SEQUENCE"/>
    <property type="match status" value="1"/>
</dbReference>
<dbReference type="Pfam" id="PF26147">
    <property type="entry name" value="AB_HYDROLASE_YMC0-YMC35"/>
    <property type="match status" value="1"/>
</dbReference>
<feature type="region of interest" description="Disordered" evidence="1">
    <location>
        <begin position="446"/>
        <end position="496"/>
    </location>
</feature>
<sequence length="917" mass="97949">MSRKRAQKPSSSHPPIQQNPSAASSTSSITSQATVTTQRDDASAAGSAMSRSAASALESTASVVHKVKTRIPEVAQAIPQRLPQNLARLANAKATPSTQVAQETAARTPSLLSPSPPRTPSGPQKSVSPMAKHLSTPKATTQLTNVPESDKSGPESNAKPGAQNGHTPKPTPTGEDERANVDPSQDESITASSAVPESAEQKPASSYWYSWWGAGQVGPAGTSDSAATQDPTNTQPEPTPKTPLATAESSTTPRSKSPPTVSTIENIKANNKTVQKVRSAENLRLKRNFNSSTASIKTAPPTIADTPGATDAIKGPVPSNPPQAQDETPTENTQPQQSSWFGYWYGTTSQAPVAGEQPDGTMGKPASDGEVKDPANQEDNQIEGPPCGTGSSDATPEDLGKDNAQSKPTQTEGLLARGAAWVFWSKPAAQPDGSNGAVEAGEIAVAGSSSETEPQRAELTNPPPQPPAQARKANGITSSSSGAPGSAPIVDQQPPAIPVAPKEVSSAAKTLQKVLPPSLLVPSFDSCFNPQQSRSWFTLGPVNRFWSNPKAYPRNQLSTLLARPRVRKAVAIGVHGFFPMKLVQRVLGEPTGTSIRFATEGADAIQRWADKHNISVDIEKIALEGEGRVVDRVEILWKLLENKLDIIEKADFVLVCCHSQGTPVGVHLVARMIEFGVVDNSKVGIIGMAGINLGPFPELNSRILSGSAKELFEFSDPTSLASQQYIESLTAVLAHGVKLIFVGSIDDQLVSLYSSTFSNISHPFIYRAVFVDGRVHAPDFISHAVGLALKLRNIGLRDHGIIRELSGPLAGSLYTGGGHSRIYDDAAIYDLGVRHTLETNTKEFLRVPLKVEEFQLPSTTNPYILPWAMRGMLEERRVQGELHEEAKTLLEEFAKWHPTSKVLKDVKFRLEAIRSRL</sequence>
<feature type="domain" description="YMC020W-like alpha/beta hydrolase" evidence="2">
    <location>
        <begin position="521"/>
        <end position="875"/>
    </location>
</feature>
<keyword evidence="4" id="KW-1185">Reference proteome</keyword>
<feature type="region of interest" description="Disordered" evidence="1">
    <location>
        <begin position="88"/>
        <end position="413"/>
    </location>
</feature>
<feature type="compositionally biased region" description="Polar residues" evidence="1">
    <location>
        <begin position="222"/>
        <end position="236"/>
    </location>
</feature>